<feature type="domain" description="SpoVT-AbrB" evidence="8">
    <location>
        <begin position="76"/>
        <end position="119"/>
    </location>
</feature>
<dbReference type="PROSITE" id="PS51740">
    <property type="entry name" value="SPOVT_ABRB"/>
    <property type="match status" value="2"/>
</dbReference>
<accession>A0A917G3C6</accession>
<evidence type="ECO:0000313" key="9">
    <source>
        <dbReference type="EMBL" id="GGG20968.1"/>
    </source>
</evidence>
<dbReference type="RefSeq" id="WP_188614345.1">
    <property type="nucleotide sequence ID" value="NZ_BMJT01000004.1"/>
</dbReference>
<keyword evidence="3" id="KW-0677">Repeat</keyword>
<comment type="subunit">
    <text evidence="7">Forms oligomers.</text>
</comment>
<evidence type="ECO:0000259" key="8">
    <source>
        <dbReference type="PROSITE" id="PS51740"/>
    </source>
</evidence>
<dbReference type="GO" id="GO:0000976">
    <property type="term" value="F:transcription cis-regulatory region binding"/>
    <property type="evidence" value="ECO:0007669"/>
    <property type="project" value="TreeGrafter"/>
</dbReference>
<dbReference type="EMBL" id="BMJT01000004">
    <property type="protein sequence ID" value="GGG20968.1"/>
    <property type="molecule type" value="Genomic_DNA"/>
</dbReference>
<dbReference type="Proteomes" id="UP000616608">
    <property type="component" value="Unassembled WGS sequence"/>
</dbReference>
<evidence type="ECO:0000256" key="7">
    <source>
        <dbReference type="HAMAP-Rule" id="MF_01008"/>
    </source>
</evidence>
<dbReference type="GO" id="GO:0005737">
    <property type="term" value="C:cytoplasm"/>
    <property type="evidence" value="ECO:0007669"/>
    <property type="project" value="UniProtKB-UniRule"/>
</dbReference>
<dbReference type="PANTHER" id="PTHR34701">
    <property type="entry name" value="TRANSCRIPTIONAL REGULATOR MRAZ"/>
    <property type="match status" value="1"/>
</dbReference>
<evidence type="ECO:0000256" key="1">
    <source>
        <dbReference type="ARBA" id="ARBA00013860"/>
    </source>
</evidence>
<evidence type="ECO:0000256" key="2">
    <source>
        <dbReference type="ARBA" id="ARBA00022490"/>
    </source>
</evidence>
<dbReference type="InterPro" id="IPR035642">
    <property type="entry name" value="MraZ_N"/>
</dbReference>
<dbReference type="InterPro" id="IPR020603">
    <property type="entry name" value="MraZ_dom"/>
</dbReference>
<dbReference type="CDD" id="cd16320">
    <property type="entry name" value="MraZ_N"/>
    <property type="match status" value="1"/>
</dbReference>
<dbReference type="Gene3D" id="3.40.1550.20">
    <property type="entry name" value="Transcriptional regulator MraZ domain"/>
    <property type="match status" value="1"/>
</dbReference>
<proteinExistence type="inferred from homology"/>
<evidence type="ECO:0000313" key="10">
    <source>
        <dbReference type="Proteomes" id="UP000616608"/>
    </source>
</evidence>
<comment type="subcellular location">
    <subcellularLocation>
        <location evidence="7">Cytoplasm</location>
        <location evidence="7">Nucleoid</location>
    </subcellularLocation>
</comment>
<dbReference type="GO" id="GO:2000143">
    <property type="term" value="P:negative regulation of DNA-templated transcription initiation"/>
    <property type="evidence" value="ECO:0007669"/>
    <property type="project" value="TreeGrafter"/>
</dbReference>
<dbReference type="PANTHER" id="PTHR34701:SF1">
    <property type="entry name" value="TRANSCRIPTIONAL REGULATOR MRAZ"/>
    <property type="match status" value="1"/>
</dbReference>
<protein>
    <recommendedName>
        <fullName evidence="1 7">Transcriptional regulator MraZ</fullName>
    </recommendedName>
</protein>
<reference evidence="9" key="1">
    <citation type="journal article" date="2014" name="Int. J. Syst. Evol. Microbiol.">
        <title>Complete genome sequence of Corynebacterium casei LMG S-19264T (=DSM 44701T), isolated from a smear-ripened cheese.</title>
        <authorList>
            <consortium name="US DOE Joint Genome Institute (JGI-PGF)"/>
            <person name="Walter F."/>
            <person name="Albersmeier A."/>
            <person name="Kalinowski J."/>
            <person name="Ruckert C."/>
        </authorList>
    </citation>
    <scope>NUCLEOTIDE SEQUENCE</scope>
    <source>
        <strain evidence="9">CGMCC 1.15760</strain>
    </source>
</reference>
<feature type="domain" description="SpoVT-AbrB" evidence="8">
    <location>
        <begin position="5"/>
        <end position="47"/>
    </location>
</feature>
<dbReference type="GO" id="GO:0009295">
    <property type="term" value="C:nucleoid"/>
    <property type="evidence" value="ECO:0007669"/>
    <property type="project" value="UniProtKB-SubCell"/>
</dbReference>
<dbReference type="InterPro" id="IPR035644">
    <property type="entry name" value="MraZ_C"/>
</dbReference>
<reference evidence="9" key="2">
    <citation type="submission" date="2020-09" db="EMBL/GenBank/DDBJ databases">
        <authorList>
            <person name="Sun Q."/>
            <person name="Zhou Y."/>
        </authorList>
    </citation>
    <scope>NUCLEOTIDE SEQUENCE</scope>
    <source>
        <strain evidence="9">CGMCC 1.15760</strain>
    </source>
</reference>
<comment type="caution">
    <text evidence="9">The sequence shown here is derived from an EMBL/GenBank/DDBJ whole genome shotgun (WGS) entry which is preliminary data.</text>
</comment>
<keyword evidence="5 7" id="KW-0238">DNA-binding</keyword>
<dbReference type="InterPro" id="IPR037914">
    <property type="entry name" value="SpoVT-AbrB_sf"/>
</dbReference>
<dbReference type="SUPFAM" id="SSF89447">
    <property type="entry name" value="AbrB/MazE/MraZ-like"/>
    <property type="match status" value="1"/>
</dbReference>
<evidence type="ECO:0000256" key="6">
    <source>
        <dbReference type="ARBA" id="ARBA00023163"/>
    </source>
</evidence>
<dbReference type="InterPro" id="IPR003444">
    <property type="entry name" value="MraZ"/>
</dbReference>
<evidence type="ECO:0000256" key="4">
    <source>
        <dbReference type="ARBA" id="ARBA00023015"/>
    </source>
</evidence>
<gene>
    <name evidence="7 9" type="primary">mraZ</name>
    <name evidence="9" type="ORF">GCM10007425_14280</name>
</gene>
<dbReference type="AlphaFoldDB" id="A0A917G3C6"/>
<name>A0A917G3C6_9BACI</name>
<dbReference type="HAMAP" id="MF_01008">
    <property type="entry name" value="MraZ"/>
    <property type="match status" value="1"/>
</dbReference>
<dbReference type="CDD" id="cd16321">
    <property type="entry name" value="MraZ_C"/>
    <property type="match status" value="1"/>
</dbReference>
<dbReference type="Pfam" id="PF02381">
    <property type="entry name" value="MraZ"/>
    <property type="match status" value="2"/>
</dbReference>
<keyword evidence="2 7" id="KW-0963">Cytoplasm</keyword>
<keyword evidence="4 7" id="KW-0805">Transcription regulation</keyword>
<keyword evidence="6 7" id="KW-0804">Transcription</keyword>
<dbReference type="GO" id="GO:0003700">
    <property type="term" value="F:DNA-binding transcription factor activity"/>
    <property type="evidence" value="ECO:0007669"/>
    <property type="project" value="UniProtKB-UniRule"/>
</dbReference>
<dbReference type="NCBIfam" id="TIGR00242">
    <property type="entry name" value="division/cell wall cluster transcriptional repressor MraZ"/>
    <property type="match status" value="1"/>
</dbReference>
<dbReference type="InterPro" id="IPR007159">
    <property type="entry name" value="SpoVT-AbrB_dom"/>
</dbReference>
<organism evidence="9 10">
    <name type="scientific">Lysinibacillus alkalisoli</name>
    <dbReference type="NCBI Taxonomy" id="1911548"/>
    <lineage>
        <taxon>Bacteria</taxon>
        <taxon>Bacillati</taxon>
        <taxon>Bacillota</taxon>
        <taxon>Bacilli</taxon>
        <taxon>Bacillales</taxon>
        <taxon>Bacillaceae</taxon>
        <taxon>Lysinibacillus</taxon>
    </lineage>
</organism>
<dbReference type="InterPro" id="IPR038619">
    <property type="entry name" value="MraZ_sf"/>
</dbReference>
<evidence type="ECO:0000256" key="3">
    <source>
        <dbReference type="ARBA" id="ARBA00022737"/>
    </source>
</evidence>
<dbReference type="FunFam" id="3.40.1550.20:FF:000002">
    <property type="entry name" value="Transcriptional regulator MraZ"/>
    <property type="match status" value="1"/>
</dbReference>
<sequence length="143" mass="16681">MFMGEFEHTLDDKGRLTVPAKMRGQLGETFIITRGFDGCLFVYPRHEWHTIEDKVKKLPMTKKEARIFARLFFSGAIEVKLDRQGRVNIPQHLLQYAQIMKHCMLIGVATRVEIWAQETWQTYLEASTQVFNDITEDIVDFDG</sequence>
<comment type="similarity">
    <text evidence="7">Belongs to the MraZ family.</text>
</comment>
<keyword evidence="10" id="KW-1185">Reference proteome</keyword>
<evidence type="ECO:0000256" key="5">
    <source>
        <dbReference type="ARBA" id="ARBA00023125"/>
    </source>
</evidence>